<dbReference type="Gene3D" id="3.40.50.720">
    <property type="entry name" value="NAD(P)-binding Rossmann-like Domain"/>
    <property type="match status" value="2"/>
</dbReference>
<dbReference type="Proteomes" id="UP000012112">
    <property type="component" value="Unassembled WGS sequence"/>
</dbReference>
<dbReference type="GO" id="GO:0005737">
    <property type="term" value="C:cytoplasm"/>
    <property type="evidence" value="ECO:0007669"/>
    <property type="project" value="TreeGrafter"/>
</dbReference>
<accession>M6VR86</accession>
<dbReference type="InterPro" id="IPR002347">
    <property type="entry name" value="SDR_fam"/>
</dbReference>
<evidence type="ECO:0000313" key="2">
    <source>
        <dbReference type="Proteomes" id="UP000012112"/>
    </source>
</evidence>
<dbReference type="PANTHER" id="PTHR43544:SF2">
    <property type="entry name" value="OXIDOREDUCTASE"/>
    <property type="match status" value="1"/>
</dbReference>
<reference evidence="1 2" key="1">
    <citation type="submission" date="2013-01" db="EMBL/GenBank/DDBJ databases">
        <authorList>
            <person name="Harkins D.M."/>
            <person name="Durkin A.S."/>
            <person name="Brinkac L.M."/>
            <person name="Haft D.H."/>
            <person name="Selengut J.D."/>
            <person name="Sanka R."/>
            <person name="DePew J."/>
            <person name="Purushe J."/>
            <person name="Matthias M.A."/>
            <person name="Vinetz J.M."/>
            <person name="Sutton G.G."/>
            <person name="Nierman W.C."/>
            <person name="Fouts D.E."/>
        </authorList>
    </citation>
    <scope>NUCLEOTIDE SEQUENCE [LARGE SCALE GENOMIC DNA]</scope>
    <source>
        <strain evidence="1 2">HAI1536</strain>
    </source>
</reference>
<dbReference type="Pfam" id="PF00106">
    <property type="entry name" value="adh_short"/>
    <property type="match status" value="1"/>
</dbReference>
<dbReference type="AlphaFoldDB" id="M6VR86"/>
<dbReference type="GO" id="GO:0016491">
    <property type="term" value="F:oxidoreductase activity"/>
    <property type="evidence" value="ECO:0007669"/>
    <property type="project" value="TreeGrafter"/>
</dbReference>
<dbReference type="Pfam" id="PF13561">
    <property type="entry name" value="adh_short_C2"/>
    <property type="match status" value="1"/>
</dbReference>
<gene>
    <name evidence="1" type="ORF">LEP1GSC172_0767</name>
</gene>
<dbReference type="EMBL" id="AKWD02000060">
    <property type="protein sequence ID" value="EMO52088.1"/>
    <property type="molecule type" value="Genomic_DNA"/>
</dbReference>
<dbReference type="InterPro" id="IPR051468">
    <property type="entry name" value="Fungal_SecMetab_SDRs"/>
</dbReference>
<proteinExistence type="predicted"/>
<dbReference type="InterPro" id="IPR036291">
    <property type="entry name" value="NAD(P)-bd_dom_sf"/>
</dbReference>
<dbReference type="PANTHER" id="PTHR43544">
    <property type="entry name" value="SHORT-CHAIN DEHYDROGENASE/REDUCTASE"/>
    <property type="match status" value="1"/>
</dbReference>
<protein>
    <submittedName>
        <fullName evidence="1">Oxidoreductase, short chain dehydrogenase/reductase family protein</fullName>
    </submittedName>
</protein>
<dbReference type="SUPFAM" id="SSF51735">
    <property type="entry name" value="NAD(P)-binding Rossmann-fold domains"/>
    <property type="match status" value="1"/>
</dbReference>
<dbReference type="STRING" id="28182.GCA_001568325_03338"/>
<comment type="caution">
    <text evidence="1">The sequence shown here is derived from an EMBL/GenBank/DDBJ whole genome shotgun (WGS) entry which is preliminary data.</text>
</comment>
<dbReference type="CDD" id="cd05233">
    <property type="entry name" value="SDR_c"/>
    <property type="match status" value="1"/>
</dbReference>
<name>M6VR86_9LEPT</name>
<sequence length="533" mass="60803">MISISICIFNETMNMNEPRKENKIDISLEEIRNCILLLETLTENLQLLTSLPEKERIALMIVAGKISRPDRNEIRIRNKTIKHSKRKEIVVQERQARAATGIRLARTTPVFKAPLQISDQTDIWKNENAPKLSSPRNCYVCKKEYTRLHFFYDSMCLECGELNYKKRFQIASLHGQVALITGSRLKIGYQATLMLLRAGATVIATTRFPVDAALRFSKEVDFSEWSERLQVFGLDLRHTPSVELFASYIEQTVDRLDIIINNAAQTVRRPPGFYSHLMKSELLDFHDIPKEAAQLLKLHKDCKEKLESFGESNLANEVALPVSWNGKIPGVGIRSSAQLSQIPYSHDNSFELETVFPEGQMDADLQQVDLRKTNSWRLKLGEIQTSEMLEVQLVNSVAPFVLCNRLVSVMRKENTGQKHIVNVSAMEGKFHRFKKEDRHPHTNMAKAALNMLTHTSASDFAKDGIYMNAVDTGWVTDEDPVELSQKKQDLHDFQPPLDIVDGAARVCDPIFDGILTGKHWCGKFLKDYFPIDW</sequence>
<organism evidence="1 2">
    <name type="scientific">Leptospira noguchii</name>
    <dbReference type="NCBI Taxonomy" id="28182"/>
    <lineage>
        <taxon>Bacteria</taxon>
        <taxon>Pseudomonadati</taxon>
        <taxon>Spirochaetota</taxon>
        <taxon>Spirochaetia</taxon>
        <taxon>Leptospirales</taxon>
        <taxon>Leptospiraceae</taxon>
        <taxon>Leptospira</taxon>
    </lineage>
</organism>
<evidence type="ECO:0000313" key="1">
    <source>
        <dbReference type="EMBL" id="EMO52088.1"/>
    </source>
</evidence>